<dbReference type="Pfam" id="PF00389">
    <property type="entry name" value="2-Hacid_dh"/>
    <property type="match status" value="1"/>
</dbReference>
<gene>
    <name evidence="7" type="ORF">SAMN05518684_10782</name>
</gene>
<dbReference type="PROSITE" id="PS00671">
    <property type="entry name" value="D_2_HYDROXYACID_DH_3"/>
    <property type="match status" value="1"/>
</dbReference>
<dbReference type="FunFam" id="3.40.50.720:FF:000203">
    <property type="entry name" value="D-3-phosphoglycerate dehydrogenase (SerA)"/>
    <property type="match status" value="1"/>
</dbReference>
<evidence type="ECO:0000256" key="1">
    <source>
        <dbReference type="ARBA" id="ARBA00005854"/>
    </source>
</evidence>
<dbReference type="GO" id="GO:0051287">
    <property type="term" value="F:NAD binding"/>
    <property type="evidence" value="ECO:0007669"/>
    <property type="project" value="InterPro"/>
</dbReference>
<evidence type="ECO:0000313" key="7">
    <source>
        <dbReference type="EMBL" id="SES06416.1"/>
    </source>
</evidence>
<dbReference type="InterPro" id="IPR050418">
    <property type="entry name" value="D-iso_2-hydroxyacid_DH_PdxB"/>
</dbReference>
<evidence type="ECO:0000313" key="8">
    <source>
        <dbReference type="Proteomes" id="UP000198571"/>
    </source>
</evidence>
<dbReference type="InterPro" id="IPR029753">
    <property type="entry name" value="D-isomer_DH_CS"/>
</dbReference>
<dbReference type="PANTHER" id="PTHR43761:SF1">
    <property type="entry name" value="D-ISOMER SPECIFIC 2-HYDROXYACID DEHYDROGENASE CATALYTIC DOMAIN-CONTAINING PROTEIN-RELATED"/>
    <property type="match status" value="1"/>
</dbReference>
<dbReference type="SUPFAM" id="SSF52283">
    <property type="entry name" value="Formate/glycerate dehydrogenase catalytic domain-like"/>
    <property type="match status" value="1"/>
</dbReference>
<feature type="domain" description="D-isomer specific 2-hydroxyacid dehydrogenase catalytic" evidence="5">
    <location>
        <begin position="22"/>
        <end position="320"/>
    </location>
</feature>
<reference evidence="8" key="1">
    <citation type="submission" date="2016-10" db="EMBL/GenBank/DDBJ databases">
        <authorList>
            <person name="Varghese N."/>
            <person name="Submissions S."/>
        </authorList>
    </citation>
    <scope>NUCLEOTIDE SEQUENCE [LARGE SCALE GENOMIC DNA]</scope>
    <source>
        <strain evidence="8">S9</strain>
    </source>
</reference>
<keyword evidence="8" id="KW-1185">Reference proteome</keyword>
<evidence type="ECO:0000259" key="5">
    <source>
        <dbReference type="Pfam" id="PF00389"/>
    </source>
</evidence>
<dbReference type="Proteomes" id="UP000198571">
    <property type="component" value="Unassembled WGS sequence"/>
</dbReference>
<proteinExistence type="inferred from homology"/>
<dbReference type="EMBL" id="FOGT01000007">
    <property type="protein sequence ID" value="SES06416.1"/>
    <property type="molecule type" value="Genomic_DNA"/>
</dbReference>
<organism evidence="7 8">
    <name type="scientific">Salipaludibacillus aurantiacus</name>
    <dbReference type="NCBI Taxonomy" id="1601833"/>
    <lineage>
        <taxon>Bacteria</taxon>
        <taxon>Bacillati</taxon>
        <taxon>Bacillota</taxon>
        <taxon>Bacilli</taxon>
        <taxon>Bacillales</taxon>
        <taxon>Bacillaceae</taxon>
    </lineage>
</organism>
<dbReference type="AlphaFoldDB" id="A0A1H9UAD7"/>
<evidence type="ECO:0000256" key="3">
    <source>
        <dbReference type="ARBA" id="ARBA00023027"/>
    </source>
</evidence>
<protein>
    <submittedName>
        <fullName evidence="7">D-3-phosphoglycerate dehydrogenase</fullName>
    </submittedName>
</protein>
<dbReference type="CDD" id="cd05299">
    <property type="entry name" value="CtBP_dh"/>
    <property type="match status" value="1"/>
</dbReference>
<feature type="domain" description="D-isomer specific 2-hydroxyacid dehydrogenase NAD-binding" evidence="6">
    <location>
        <begin position="112"/>
        <end position="288"/>
    </location>
</feature>
<name>A0A1H9UAD7_9BACI</name>
<dbReference type="SUPFAM" id="SSF51735">
    <property type="entry name" value="NAD(P)-binding Rossmann-fold domains"/>
    <property type="match status" value="1"/>
</dbReference>
<keyword evidence="3" id="KW-0520">NAD</keyword>
<sequence length="332" mass="36893">MNMNNVKVVVTDFEYDTFLPEKEVFDNLGIELTFEQCKTERDVIDKCKDADALLNQYAPITKEVIDQLDQCKVISRYGIGVNTVDIEAANEKGIVVGNVTDYCLDEVSDHAMALLLSCVRKTVLLNNRVKEGIWNFNEAAPIFRIRGTTLGLIGFGNIPQTLAKKAQAFGLNVIAYDPFVSPAIAEELNVNLASLEDVCEASDYISIHLPLNKKTEKMISYPEFNKMKQTSFIINTARGGVIDETALIEALQEGKIAGAGLDVLEKEPIEKSNPLLSMDNVILNPHAAFYSQEAEAELKRKAAQNITDVLSGYFPTYMVNSELKDKLDLKEK</sequence>
<evidence type="ECO:0000256" key="4">
    <source>
        <dbReference type="RuleBase" id="RU003719"/>
    </source>
</evidence>
<dbReference type="STRING" id="1601833.SAMN05518684_10782"/>
<dbReference type="Gene3D" id="3.40.50.720">
    <property type="entry name" value="NAD(P)-binding Rossmann-like Domain"/>
    <property type="match status" value="2"/>
</dbReference>
<dbReference type="InterPro" id="IPR006139">
    <property type="entry name" value="D-isomer_2_OHA_DH_cat_dom"/>
</dbReference>
<dbReference type="InterPro" id="IPR006140">
    <property type="entry name" value="D-isomer_DH_NAD-bd"/>
</dbReference>
<evidence type="ECO:0000256" key="2">
    <source>
        <dbReference type="ARBA" id="ARBA00023002"/>
    </source>
</evidence>
<dbReference type="PANTHER" id="PTHR43761">
    <property type="entry name" value="D-ISOMER SPECIFIC 2-HYDROXYACID DEHYDROGENASE FAMILY PROTEIN (AFU_ORTHOLOGUE AFUA_1G13630)"/>
    <property type="match status" value="1"/>
</dbReference>
<dbReference type="InterPro" id="IPR043322">
    <property type="entry name" value="CtBP"/>
</dbReference>
<dbReference type="Pfam" id="PF02826">
    <property type="entry name" value="2-Hacid_dh_C"/>
    <property type="match status" value="1"/>
</dbReference>
<dbReference type="InterPro" id="IPR036291">
    <property type="entry name" value="NAD(P)-bd_dom_sf"/>
</dbReference>
<accession>A0A1H9UAD7</accession>
<dbReference type="GO" id="GO:0003714">
    <property type="term" value="F:transcription corepressor activity"/>
    <property type="evidence" value="ECO:0007669"/>
    <property type="project" value="InterPro"/>
</dbReference>
<dbReference type="GO" id="GO:0016616">
    <property type="term" value="F:oxidoreductase activity, acting on the CH-OH group of donors, NAD or NADP as acceptor"/>
    <property type="evidence" value="ECO:0007669"/>
    <property type="project" value="InterPro"/>
</dbReference>
<evidence type="ECO:0000259" key="6">
    <source>
        <dbReference type="Pfam" id="PF02826"/>
    </source>
</evidence>
<comment type="similarity">
    <text evidence="1 4">Belongs to the D-isomer specific 2-hydroxyacid dehydrogenase family.</text>
</comment>
<keyword evidence="2 4" id="KW-0560">Oxidoreductase</keyword>